<evidence type="ECO:0000259" key="6">
    <source>
        <dbReference type="PROSITE" id="PS50850"/>
    </source>
</evidence>
<gene>
    <name evidence="7" type="ORF">CAPTEDRAFT_108872</name>
</gene>
<feature type="transmembrane region" description="Helical" evidence="5">
    <location>
        <begin position="100"/>
        <end position="120"/>
    </location>
</feature>
<evidence type="ECO:0000256" key="3">
    <source>
        <dbReference type="ARBA" id="ARBA00022989"/>
    </source>
</evidence>
<evidence type="ECO:0000256" key="2">
    <source>
        <dbReference type="ARBA" id="ARBA00022692"/>
    </source>
</evidence>
<reference evidence="9" key="1">
    <citation type="submission" date="2012-12" db="EMBL/GenBank/DDBJ databases">
        <authorList>
            <person name="Hellsten U."/>
            <person name="Grimwood J."/>
            <person name="Chapman J.A."/>
            <person name="Shapiro H."/>
            <person name="Aerts A."/>
            <person name="Otillar R.P."/>
            <person name="Terry A.Y."/>
            <person name="Boore J.L."/>
            <person name="Simakov O."/>
            <person name="Marletaz F."/>
            <person name="Cho S.-J."/>
            <person name="Edsinger-Gonzales E."/>
            <person name="Havlak P."/>
            <person name="Kuo D.-H."/>
            <person name="Larsson T."/>
            <person name="Lv J."/>
            <person name="Arendt D."/>
            <person name="Savage R."/>
            <person name="Osoegawa K."/>
            <person name="de Jong P."/>
            <person name="Lindberg D.R."/>
            <person name="Seaver E.C."/>
            <person name="Weisblat D.A."/>
            <person name="Putnam N.H."/>
            <person name="Grigoriev I.V."/>
            <person name="Rokhsar D.S."/>
        </authorList>
    </citation>
    <scope>NUCLEOTIDE SEQUENCE</scope>
    <source>
        <strain evidence="9">I ESC-2004</strain>
    </source>
</reference>
<evidence type="ECO:0000256" key="5">
    <source>
        <dbReference type="SAM" id="Phobius"/>
    </source>
</evidence>
<dbReference type="InterPro" id="IPR036259">
    <property type="entry name" value="MFS_trans_sf"/>
</dbReference>
<keyword evidence="9" id="KW-1185">Reference proteome</keyword>
<evidence type="ECO:0000256" key="1">
    <source>
        <dbReference type="ARBA" id="ARBA00004141"/>
    </source>
</evidence>
<accession>R7T9Q7</accession>
<evidence type="ECO:0000313" key="8">
    <source>
        <dbReference type="EnsemblMetazoa" id="CapteP108872"/>
    </source>
</evidence>
<feature type="transmembrane region" description="Helical" evidence="5">
    <location>
        <begin position="43"/>
        <end position="62"/>
    </location>
</feature>
<dbReference type="OrthoDB" id="6124591at2759"/>
<dbReference type="Gene3D" id="1.20.1250.20">
    <property type="entry name" value="MFS general substrate transporter like domains"/>
    <property type="match status" value="1"/>
</dbReference>
<reference evidence="7 9" key="2">
    <citation type="journal article" date="2013" name="Nature">
        <title>Insights into bilaterian evolution from three spiralian genomes.</title>
        <authorList>
            <person name="Simakov O."/>
            <person name="Marletaz F."/>
            <person name="Cho S.J."/>
            <person name="Edsinger-Gonzales E."/>
            <person name="Havlak P."/>
            <person name="Hellsten U."/>
            <person name="Kuo D.H."/>
            <person name="Larsson T."/>
            <person name="Lv J."/>
            <person name="Arendt D."/>
            <person name="Savage R."/>
            <person name="Osoegawa K."/>
            <person name="de Jong P."/>
            <person name="Grimwood J."/>
            <person name="Chapman J.A."/>
            <person name="Shapiro H."/>
            <person name="Aerts A."/>
            <person name="Otillar R.P."/>
            <person name="Terry A.Y."/>
            <person name="Boore J.L."/>
            <person name="Grigoriev I.V."/>
            <person name="Lindberg D.R."/>
            <person name="Seaver E.C."/>
            <person name="Weisblat D.A."/>
            <person name="Putnam N.H."/>
            <person name="Rokhsar D.S."/>
        </authorList>
    </citation>
    <scope>NUCLEOTIDE SEQUENCE</scope>
    <source>
        <strain evidence="7 9">I ESC-2004</strain>
    </source>
</reference>
<dbReference type="GO" id="GO:0022857">
    <property type="term" value="F:transmembrane transporter activity"/>
    <property type="evidence" value="ECO:0007669"/>
    <property type="project" value="InterPro"/>
</dbReference>
<dbReference type="PANTHER" id="PTHR24064">
    <property type="entry name" value="SOLUTE CARRIER FAMILY 22 MEMBER"/>
    <property type="match status" value="1"/>
</dbReference>
<dbReference type="InterPro" id="IPR005829">
    <property type="entry name" value="Sugar_transporter_CS"/>
</dbReference>
<dbReference type="OMA" id="PEERTHC"/>
<feature type="non-terminal residue" evidence="7">
    <location>
        <position position="1"/>
    </location>
</feature>
<dbReference type="Pfam" id="PF00083">
    <property type="entry name" value="Sugar_tr"/>
    <property type="match status" value="1"/>
</dbReference>
<dbReference type="InterPro" id="IPR005828">
    <property type="entry name" value="MFS_sugar_transport-like"/>
</dbReference>
<dbReference type="InterPro" id="IPR020846">
    <property type="entry name" value="MFS_dom"/>
</dbReference>
<dbReference type="PROSITE" id="PS50850">
    <property type="entry name" value="MFS"/>
    <property type="match status" value="1"/>
</dbReference>
<dbReference type="EMBL" id="KB310907">
    <property type="protein sequence ID" value="ELT90483.1"/>
    <property type="molecule type" value="Genomic_DNA"/>
</dbReference>
<dbReference type="EnsemblMetazoa" id="CapteT108872">
    <property type="protein sequence ID" value="CapteP108872"/>
    <property type="gene ID" value="CapteG108872"/>
</dbReference>
<dbReference type="SUPFAM" id="SSF103473">
    <property type="entry name" value="MFS general substrate transporter"/>
    <property type="match status" value="1"/>
</dbReference>
<protein>
    <recommendedName>
        <fullName evidence="6">Major facilitator superfamily (MFS) profile domain-containing protein</fullName>
    </recommendedName>
</protein>
<feature type="transmembrane region" description="Helical" evidence="5">
    <location>
        <begin position="126"/>
        <end position="146"/>
    </location>
</feature>
<keyword evidence="4 5" id="KW-0472">Membrane</keyword>
<dbReference type="EMBL" id="AMQN01014355">
    <property type="status" value="NOT_ANNOTATED_CDS"/>
    <property type="molecule type" value="Genomic_DNA"/>
</dbReference>
<keyword evidence="2 5" id="KW-0812">Transmembrane</keyword>
<dbReference type="GO" id="GO:0016020">
    <property type="term" value="C:membrane"/>
    <property type="evidence" value="ECO:0007669"/>
    <property type="project" value="UniProtKB-SubCell"/>
</dbReference>
<evidence type="ECO:0000313" key="7">
    <source>
        <dbReference type="EMBL" id="ELT90483.1"/>
    </source>
</evidence>
<evidence type="ECO:0000313" key="9">
    <source>
        <dbReference type="Proteomes" id="UP000014760"/>
    </source>
</evidence>
<dbReference type="HOGENOM" id="CLU_1307572_0_0_1"/>
<evidence type="ECO:0000256" key="4">
    <source>
        <dbReference type="ARBA" id="ARBA00023136"/>
    </source>
</evidence>
<feature type="domain" description="Major facilitator superfamily (MFS) profile" evidence="6">
    <location>
        <begin position="1"/>
        <end position="211"/>
    </location>
</feature>
<sequence>QWDLVCGESWKVEMISTFYMAGWLIGCIITGPISDRFGRKTTVLGCHAVRCIGAYMCLYSPIYELFAIGRVIMGITSPNVNLTTYIIVAEITSMEWRSTFGVSWNIFNAVAGMMIPWIAYFVRDHFNLMAVYMWPLVLYFAYAFFLDESPRWLVSQGREEEAIKILNRIAKVNKVSEGLPEGSHFKEERAKREVREVHQLSQCNQACLFKF</sequence>
<name>R7T9Q7_CAPTE</name>
<dbReference type="Proteomes" id="UP000014760">
    <property type="component" value="Unassembled WGS sequence"/>
</dbReference>
<organism evidence="7">
    <name type="scientific">Capitella teleta</name>
    <name type="common">Polychaete worm</name>
    <dbReference type="NCBI Taxonomy" id="283909"/>
    <lineage>
        <taxon>Eukaryota</taxon>
        <taxon>Metazoa</taxon>
        <taxon>Spiralia</taxon>
        <taxon>Lophotrochozoa</taxon>
        <taxon>Annelida</taxon>
        <taxon>Polychaeta</taxon>
        <taxon>Sedentaria</taxon>
        <taxon>Scolecida</taxon>
        <taxon>Capitellidae</taxon>
        <taxon>Capitella</taxon>
    </lineage>
</organism>
<dbReference type="STRING" id="283909.R7T9Q7"/>
<feature type="transmembrane region" description="Helical" evidence="5">
    <location>
        <begin position="12"/>
        <end position="31"/>
    </location>
</feature>
<dbReference type="AlphaFoldDB" id="R7T9Q7"/>
<dbReference type="PROSITE" id="PS00216">
    <property type="entry name" value="SUGAR_TRANSPORT_1"/>
    <property type="match status" value="1"/>
</dbReference>
<comment type="subcellular location">
    <subcellularLocation>
        <location evidence="1">Membrane</location>
        <topology evidence="1">Multi-pass membrane protein</topology>
    </subcellularLocation>
</comment>
<reference evidence="8" key="3">
    <citation type="submission" date="2015-06" db="UniProtKB">
        <authorList>
            <consortium name="EnsemblMetazoa"/>
        </authorList>
    </citation>
    <scope>IDENTIFICATION</scope>
</reference>
<feature type="transmembrane region" description="Helical" evidence="5">
    <location>
        <begin position="68"/>
        <end position="88"/>
    </location>
</feature>
<proteinExistence type="predicted"/>
<keyword evidence="3 5" id="KW-1133">Transmembrane helix</keyword>